<evidence type="ECO:0000313" key="1">
    <source>
        <dbReference type="EMBL" id="MFC3533839.1"/>
    </source>
</evidence>
<comment type="caution">
    <text evidence="1">The sequence shown here is derived from an EMBL/GenBank/DDBJ whole genome shotgun (WGS) entry which is preliminary data.</text>
</comment>
<gene>
    <name evidence="1" type="ORF">ACFOLG_16865</name>
</gene>
<dbReference type="RefSeq" id="WP_386094111.1">
    <property type="nucleotide sequence ID" value="NZ_JBHRXN010000036.1"/>
</dbReference>
<accession>A0ABV7RHT0</accession>
<reference evidence="2" key="1">
    <citation type="journal article" date="2019" name="Int. J. Syst. Evol. Microbiol.">
        <title>The Global Catalogue of Microorganisms (GCM) 10K type strain sequencing project: providing services to taxonomists for standard genome sequencing and annotation.</title>
        <authorList>
            <consortium name="The Broad Institute Genomics Platform"/>
            <consortium name="The Broad Institute Genome Sequencing Center for Infectious Disease"/>
            <person name="Wu L."/>
            <person name="Ma J."/>
        </authorList>
    </citation>
    <scope>NUCLEOTIDE SEQUENCE [LARGE SCALE GENOMIC DNA]</scope>
    <source>
        <strain evidence="2">KCTC 42742</strain>
    </source>
</reference>
<proteinExistence type="predicted"/>
<protein>
    <submittedName>
        <fullName evidence="1">Uncharacterized protein</fullName>
    </submittedName>
</protein>
<organism evidence="1 2">
    <name type="scientific">Vogesella facilis</name>
    <dbReference type="NCBI Taxonomy" id="1655232"/>
    <lineage>
        <taxon>Bacteria</taxon>
        <taxon>Pseudomonadati</taxon>
        <taxon>Pseudomonadota</taxon>
        <taxon>Betaproteobacteria</taxon>
        <taxon>Neisseriales</taxon>
        <taxon>Chromobacteriaceae</taxon>
        <taxon>Vogesella</taxon>
    </lineage>
</organism>
<dbReference type="Proteomes" id="UP001595741">
    <property type="component" value="Unassembled WGS sequence"/>
</dbReference>
<dbReference type="EMBL" id="JBHRXN010000036">
    <property type="protein sequence ID" value="MFC3533839.1"/>
    <property type="molecule type" value="Genomic_DNA"/>
</dbReference>
<evidence type="ECO:0000313" key="2">
    <source>
        <dbReference type="Proteomes" id="UP001595741"/>
    </source>
</evidence>
<name>A0ABV7RHT0_9NEIS</name>
<keyword evidence="2" id="KW-1185">Reference proteome</keyword>
<sequence>MIHAKQEYDVMERRNRCYPQTRATPAAGEGACTQMGRAVSRPCV</sequence>